<reference evidence="12" key="1">
    <citation type="submission" date="2012-12" db="EMBL/GenBank/DDBJ databases">
        <authorList>
            <person name="Hellsten U."/>
            <person name="Grimwood J."/>
            <person name="Chapman J.A."/>
            <person name="Shapiro H."/>
            <person name="Aerts A."/>
            <person name="Otillar R.P."/>
            <person name="Terry A.Y."/>
            <person name="Boore J.L."/>
            <person name="Simakov O."/>
            <person name="Marletaz F."/>
            <person name="Cho S.-J."/>
            <person name="Edsinger-Gonzales E."/>
            <person name="Havlak P."/>
            <person name="Kuo D.-H."/>
            <person name="Larsson T."/>
            <person name="Lv J."/>
            <person name="Arendt D."/>
            <person name="Savage R."/>
            <person name="Osoegawa K."/>
            <person name="de Jong P."/>
            <person name="Lindberg D.R."/>
            <person name="Seaver E.C."/>
            <person name="Weisblat D.A."/>
            <person name="Putnam N.H."/>
            <person name="Grigoriev I.V."/>
            <person name="Rokhsar D.S."/>
        </authorList>
    </citation>
    <scope>NUCLEOTIDE SEQUENCE</scope>
    <source>
        <strain evidence="12">I ESC-2004</strain>
    </source>
</reference>
<keyword evidence="5 9" id="KW-1133">Transmembrane helix</keyword>
<evidence type="ECO:0000313" key="10">
    <source>
        <dbReference type="EMBL" id="ELT98704.1"/>
    </source>
</evidence>
<comment type="subcellular location">
    <subcellularLocation>
        <location evidence="1 9">Golgi apparatus membrane</location>
        <topology evidence="1 9">Single-pass type II membrane protein</topology>
    </subcellularLocation>
</comment>
<reference evidence="10 12" key="2">
    <citation type="journal article" date="2013" name="Nature">
        <title>Insights into bilaterian evolution from three spiralian genomes.</title>
        <authorList>
            <person name="Simakov O."/>
            <person name="Marletaz F."/>
            <person name="Cho S.J."/>
            <person name="Edsinger-Gonzales E."/>
            <person name="Havlak P."/>
            <person name="Hellsten U."/>
            <person name="Kuo D.H."/>
            <person name="Larsson T."/>
            <person name="Lv J."/>
            <person name="Arendt D."/>
            <person name="Savage R."/>
            <person name="Osoegawa K."/>
            <person name="de Jong P."/>
            <person name="Grimwood J."/>
            <person name="Chapman J.A."/>
            <person name="Shapiro H."/>
            <person name="Aerts A."/>
            <person name="Otillar R.P."/>
            <person name="Terry A.Y."/>
            <person name="Boore J.L."/>
            <person name="Grigoriev I.V."/>
            <person name="Lindberg D.R."/>
            <person name="Seaver E.C."/>
            <person name="Weisblat D.A."/>
            <person name="Putnam N.H."/>
            <person name="Rokhsar D.S."/>
        </authorList>
    </citation>
    <scope>NUCLEOTIDE SEQUENCE</scope>
    <source>
        <strain evidence="10 12">I ESC-2004</strain>
    </source>
</reference>
<dbReference type="EMBL" id="KB307618">
    <property type="protein sequence ID" value="ELT98704.1"/>
    <property type="molecule type" value="Genomic_DNA"/>
</dbReference>
<evidence type="ECO:0000256" key="2">
    <source>
        <dbReference type="ARBA" id="ARBA00006339"/>
    </source>
</evidence>
<evidence type="ECO:0000256" key="5">
    <source>
        <dbReference type="ARBA" id="ARBA00022989"/>
    </source>
</evidence>
<keyword evidence="8 9" id="KW-0325">Glycoprotein</keyword>
<keyword evidence="4 9" id="KW-0812">Transmembrane</keyword>
<reference evidence="11" key="3">
    <citation type="submission" date="2015-06" db="UniProtKB">
        <authorList>
            <consortium name="EnsemblMetazoa"/>
        </authorList>
    </citation>
    <scope>IDENTIFICATION</scope>
</reference>
<evidence type="ECO:0000313" key="11">
    <source>
        <dbReference type="EnsemblMetazoa" id="CapteP191752"/>
    </source>
</evidence>
<sequence length="289" mass="33670">MYRFGLKSLRHISLACGVFVLVYYAAGYLLGKRNSQPGMETQPRRTCSTQERVLHVKSMCRRPPQTLDSRNLSLFLVDEVHKIVYCAVPKAATTSFKTLFATWTGEVNDLLAHQVESEMFLSSIGLRYLHTFSSERIREILKDYYAMLIVRHPLERLVSAFRDKIKRMTSYDYILSEDKASRDPHWKLMSAMCFPCDIDYDFVGKVETLNDDMRTFQKMFQDAPILQKLNSRVHKEEMRQSFVIKEMMKLTSVQVKSLKQMYSDDMDMFGYSLSFLRRPLCGITSSQCC</sequence>
<dbReference type="Pfam" id="PF03567">
    <property type="entry name" value="Sulfotransfer_2"/>
    <property type="match status" value="1"/>
</dbReference>
<evidence type="ECO:0000256" key="8">
    <source>
        <dbReference type="ARBA" id="ARBA00023180"/>
    </source>
</evidence>
<dbReference type="PANTHER" id="PTHR12137">
    <property type="entry name" value="CARBOHYDRATE SULFOTRANSFERASE"/>
    <property type="match status" value="1"/>
</dbReference>
<dbReference type="GO" id="GO:0000139">
    <property type="term" value="C:Golgi membrane"/>
    <property type="evidence" value="ECO:0007669"/>
    <property type="project" value="UniProtKB-SubCell"/>
</dbReference>
<keyword evidence="3 9" id="KW-0808">Transferase</keyword>
<evidence type="ECO:0000256" key="1">
    <source>
        <dbReference type="ARBA" id="ARBA00004323"/>
    </source>
</evidence>
<organism evidence="10">
    <name type="scientific">Capitella teleta</name>
    <name type="common">Polychaete worm</name>
    <dbReference type="NCBI Taxonomy" id="283909"/>
    <lineage>
        <taxon>Eukaryota</taxon>
        <taxon>Metazoa</taxon>
        <taxon>Spiralia</taxon>
        <taxon>Lophotrochozoa</taxon>
        <taxon>Annelida</taxon>
        <taxon>Polychaeta</taxon>
        <taxon>Sedentaria</taxon>
        <taxon>Scolecida</taxon>
        <taxon>Capitellidae</taxon>
        <taxon>Capitella</taxon>
    </lineage>
</organism>
<dbReference type="OrthoDB" id="2019940at2759"/>
<evidence type="ECO:0000256" key="4">
    <source>
        <dbReference type="ARBA" id="ARBA00022692"/>
    </source>
</evidence>
<dbReference type="OMA" id="SEEAIWH"/>
<dbReference type="InterPro" id="IPR005331">
    <property type="entry name" value="Sulfotransferase"/>
</dbReference>
<evidence type="ECO:0000313" key="12">
    <source>
        <dbReference type="Proteomes" id="UP000014760"/>
    </source>
</evidence>
<comment type="similarity">
    <text evidence="2 9">Belongs to the sulfotransferase 2 family.</text>
</comment>
<proteinExistence type="inferred from homology"/>
<feature type="transmembrane region" description="Helical" evidence="9">
    <location>
        <begin position="12"/>
        <end position="31"/>
    </location>
</feature>
<evidence type="ECO:0000256" key="6">
    <source>
        <dbReference type="ARBA" id="ARBA00023034"/>
    </source>
</evidence>
<dbReference type="EnsemblMetazoa" id="CapteT191752">
    <property type="protein sequence ID" value="CapteP191752"/>
    <property type="gene ID" value="CapteG191752"/>
</dbReference>
<evidence type="ECO:0000256" key="9">
    <source>
        <dbReference type="RuleBase" id="RU364020"/>
    </source>
</evidence>
<protein>
    <recommendedName>
        <fullName evidence="9">Carbohydrate sulfotransferase</fullName>
        <ecNumber evidence="9">2.8.2.-</ecNumber>
    </recommendedName>
</protein>
<dbReference type="GO" id="GO:0008146">
    <property type="term" value="F:sulfotransferase activity"/>
    <property type="evidence" value="ECO:0007669"/>
    <property type="project" value="InterPro"/>
</dbReference>
<keyword evidence="6 9" id="KW-0333">Golgi apparatus</keyword>
<dbReference type="Gene3D" id="3.40.50.300">
    <property type="entry name" value="P-loop containing nucleotide triphosphate hydrolases"/>
    <property type="match status" value="1"/>
</dbReference>
<accession>R7TY80</accession>
<keyword evidence="9" id="KW-0735">Signal-anchor</keyword>
<dbReference type="EMBL" id="AMQN01010355">
    <property type="status" value="NOT_ANNOTATED_CDS"/>
    <property type="molecule type" value="Genomic_DNA"/>
</dbReference>
<keyword evidence="9" id="KW-0119">Carbohydrate metabolism</keyword>
<dbReference type="GO" id="GO:0016051">
    <property type="term" value="P:carbohydrate biosynthetic process"/>
    <property type="evidence" value="ECO:0007669"/>
    <property type="project" value="InterPro"/>
</dbReference>
<gene>
    <name evidence="10" type="ORF">CAPTEDRAFT_191752</name>
</gene>
<dbReference type="PANTHER" id="PTHR12137:SF54">
    <property type="entry name" value="CARBOHYDRATE SULFOTRANSFERASE"/>
    <property type="match status" value="1"/>
</dbReference>
<dbReference type="Proteomes" id="UP000014760">
    <property type="component" value="Unassembled WGS sequence"/>
</dbReference>
<name>R7TY80_CAPTE</name>
<evidence type="ECO:0000256" key="3">
    <source>
        <dbReference type="ARBA" id="ARBA00022679"/>
    </source>
</evidence>
<evidence type="ECO:0000256" key="7">
    <source>
        <dbReference type="ARBA" id="ARBA00023136"/>
    </source>
</evidence>
<dbReference type="AlphaFoldDB" id="R7TY80"/>
<keyword evidence="7 9" id="KW-0472">Membrane</keyword>
<dbReference type="HOGENOM" id="CLU_043398_3_0_1"/>
<dbReference type="SUPFAM" id="SSF52540">
    <property type="entry name" value="P-loop containing nucleoside triphosphate hydrolases"/>
    <property type="match status" value="1"/>
</dbReference>
<keyword evidence="12" id="KW-1185">Reference proteome</keyword>
<dbReference type="InterPro" id="IPR027417">
    <property type="entry name" value="P-loop_NTPase"/>
</dbReference>
<dbReference type="InterPro" id="IPR018011">
    <property type="entry name" value="Carb_sulfotrans_8-10"/>
</dbReference>
<dbReference type="EC" id="2.8.2.-" evidence="9"/>